<comment type="caution">
    <text evidence="2">The sequence shown here is derived from an EMBL/GenBank/DDBJ whole genome shotgun (WGS) entry which is preliminary data.</text>
</comment>
<sequence>MGPFSGSGSARETKTNSERQSETYSLVLVVLGCVQACFQVPFTCLWIGRPGSPVKKASANVRVRPGLSRRLLKCARRCHWSFWYQEEFLKSHIGYLLTLR</sequence>
<organism evidence="2 3">
    <name type="scientific">Punica granatum</name>
    <name type="common">Pomegranate</name>
    <dbReference type="NCBI Taxonomy" id="22663"/>
    <lineage>
        <taxon>Eukaryota</taxon>
        <taxon>Viridiplantae</taxon>
        <taxon>Streptophyta</taxon>
        <taxon>Embryophyta</taxon>
        <taxon>Tracheophyta</taxon>
        <taxon>Spermatophyta</taxon>
        <taxon>Magnoliopsida</taxon>
        <taxon>eudicotyledons</taxon>
        <taxon>Gunneridae</taxon>
        <taxon>Pentapetalae</taxon>
        <taxon>rosids</taxon>
        <taxon>malvids</taxon>
        <taxon>Myrtales</taxon>
        <taxon>Lythraceae</taxon>
        <taxon>Punica</taxon>
    </lineage>
</organism>
<reference evidence="3" key="1">
    <citation type="journal article" date="2017" name="Plant J.">
        <title>The pomegranate (Punica granatum L.) genome and the genomics of punicalagin biosynthesis.</title>
        <authorList>
            <person name="Qin G."/>
            <person name="Xu C."/>
            <person name="Ming R."/>
            <person name="Tang H."/>
            <person name="Guyot R."/>
            <person name="Kramer E.M."/>
            <person name="Hu Y."/>
            <person name="Yi X."/>
            <person name="Qi Y."/>
            <person name="Xu X."/>
            <person name="Gao Z."/>
            <person name="Pan H."/>
            <person name="Jian J."/>
            <person name="Tian Y."/>
            <person name="Yue Z."/>
            <person name="Xu Y."/>
        </authorList>
    </citation>
    <scope>NUCLEOTIDE SEQUENCE [LARGE SCALE GENOMIC DNA]</scope>
    <source>
        <strain evidence="3">cv. Dabenzi</strain>
    </source>
</reference>
<proteinExistence type="predicted"/>
<gene>
    <name evidence="2" type="ORF">CDL15_Pgr026910</name>
</gene>
<feature type="region of interest" description="Disordered" evidence="1">
    <location>
        <begin position="1"/>
        <end position="21"/>
    </location>
</feature>
<name>A0A218WDS2_PUNGR</name>
<protein>
    <submittedName>
        <fullName evidence="2">Uncharacterized protein</fullName>
    </submittedName>
</protein>
<evidence type="ECO:0000313" key="2">
    <source>
        <dbReference type="EMBL" id="OWM71024.1"/>
    </source>
</evidence>
<dbReference type="Proteomes" id="UP000197138">
    <property type="component" value="Unassembled WGS sequence"/>
</dbReference>
<feature type="compositionally biased region" description="Basic and acidic residues" evidence="1">
    <location>
        <begin position="11"/>
        <end position="21"/>
    </location>
</feature>
<evidence type="ECO:0000256" key="1">
    <source>
        <dbReference type="SAM" id="MobiDB-lite"/>
    </source>
</evidence>
<feature type="compositionally biased region" description="Polar residues" evidence="1">
    <location>
        <begin position="1"/>
        <end position="10"/>
    </location>
</feature>
<dbReference type="EMBL" id="MTKT01004572">
    <property type="protein sequence ID" value="OWM71024.1"/>
    <property type="molecule type" value="Genomic_DNA"/>
</dbReference>
<accession>A0A218WDS2</accession>
<evidence type="ECO:0000313" key="3">
    <source>
        <dbReference type="Proteomes" id="UP000197138"/>
    </source>
</evidence>
<dbReference type="AlphaFoldDB" id="A0A218WDS2"/>